<dbReference type="Proteomes" id="UP000253209">
    <property type="component" value="Unassembled WGS sequence"/>
</dbReference>
<accession>A0A367GP47</accession>
<dbReference type="OrthoDB" id="665409at2"/>
<sequence length="134" mass="15548">MNKLLLVFIVLIKGLILQAQNELSEKQTQTELLEFYKQYITIVASGYSENKSTFLKKKYCTKNLIAKLPQLIEECDCDPFLKAQDSNIRFLRTLSIKQAKEPNTYKVSYIADDRIIINLTVIKQNKSVTIARIW</sequence>
<evidence type="ECO:0000313" key="1">
    <source>
        <dbReference type="EMBL" id="RCH55262.1"/>
    </source>
</evidence>
<reference evidence="1 2" key="1">
    <citation type="submission" date="2018-05" db="EMBL/GenBank/DDBJ databases">
        <title>Mucilaginibacter hurinus sp. nov., isolated from briquette warehouse soil.</title>
        <authorList>
            <person name="Choi L."/>
        </authorList>
    </citation>
    <scope>NUCLEOTIDE SEQUENCE [LARGE SCALE GENOMIC DNA]</scope>
    <source>
        <strain evidence="1 2">ZR32</strain>
    </source>
</reference>
<name>A0A367GP47_9SPHI</name>
<evidence type="ECO:0000313" key="2">
    <source>
        <dbReference type="Proteomes" id="UP000253209"/>
    </source>
</evidence>
<keyword evidence="2" id="KW-1185">Reference proteome</keyword>
<dbReference type="EMBL" id="QGDC01000004">
    <property type="protein sequence ID" value="RCH55262.1"/>
    <property type="molecule type" value="Genomic_DNA"/>
</dbReference>
<dbReference type="AlphaFoldDB" id="A0A367GP47"/>
<evidence type="ECO:0008006" key="3">
    <source>
        <dbReference type="Google" id="ProtNLM"/>
    </source>
</evidence>
<comment type="caution">
    <text evidence="1">The sequence shown here is derived from an EMBL/GenBank/DDBJ whole genome shotgun (WGS) entry which is preliminary data.</text>
</comment>
<dbReference type="RefSeq" id="WP_114004884.1">
    <property type="nucleotide sequence ID" value="NZ_QGDC01000004.1"/>
</dbReference>
<protein>
    <recommendedName>
        <fullName evidence="3">DUF3828 domain-containing protein</fullName>
    </recommendedName>
</protein>
<organism evidence="1 2">
    <name type="scientific">Mucilaginibacter hurinus</name>
    <dbReference type="NCBI Taxonomy" id="2201324"/>
    <lineage>
        <taxon>Bacteria</taxon>
        <taxon>Pseudomonadati</taxon>
        <taxon>Bacteroidota</taxon>
        <taxon>Sphingobacteriia</taxon>
        <taxon>Sphingobacteriales</taxon>
        <taxon>Sphingobacteriaceae</taxon>
        <taxon>Mucilaginibacter</taxon>
    </lineage>
</organism>
<dbReference type="Gene3D" id="3.10.450.50">
    <property type="match status" value="1"/>
</dbReference>
<gene>
    <name evidence="1" type="ORF">DJ568_08745</name>
</gene>
<proteinExistence type="predicted"/>